<evidence type="ECO:0000256" key="2">
    <source>
        <dbReference type="ARBA" id="ARBA00022801"/>
    </source>
</evidence>
<keyword evidence="1 4" id="KW-0662">Pyridine nucleotide biosynthesis</keyword>
<protein>
    <recommendedName>
        <fullName evidence="4 5">Kynureninase</fullName>
        <ecNumber evidence="4 5">3.7.1.3</ecNumber>
    </recommendedName>
    <alternativeName>
        <fullName evidence="4">L-kynurenine hydrolase</fullName>
    </alternativeName>
</protein>
<comment type="caution">
    <text evidence="4">Lacks conserved residue(s) required for the propagation of feature annotation.</text>
</comment>
<keyword evidence="3 4" id="KW-0663">Pyridoxal phosphate</keyword>
<accession>A0ABU2YHK7</accession>
<dbReference type="EC" id="3.7.1.3" evidence="4 5"/>
<dbReference type="RefSeq" id="WP_311333509.1">
    <property type="nucleotide sequence ID" value="NZ_JAVRHZ010000007.1"/>
</dbReference>
<keyword evidence="8" id="KW-1185">Reference proteome</keyword>
<comment type="function">
    <text evidence="4 6">Catalyzes the cleavage of L-kynurenine (L-Kyn) and L-3-hydroxykynurenine (L-3OHKyn) into anthranilic acid (AA) and 3-hydroxyanthranilic acid (3-OHAA), respectively.</text>
</comment>
<comment type="similarity">
    <text evidence="4 6">Belongs to the kynureninase family.</text>
</comment>
<comment type="catalytic activity">
    <reaction evidence="6">
        <text>3-hydroxy-L-kynurenine + H2O = 3-hydroxyanthranilate + L-alanine + H(+)</text>
        <dbReference type="Rhea" id="RHEA:25143"/>
        <dbReference type="ChEBI" id="CHEBI:15377"/>
        <dbReference type="ChEBI" id="CHEBI:15378"/>
        <dbReference type="ChEBI" id="CHEBI:36559"/>
        <dbReference type="ChEBI" id="CHEBI:57972"/>
        <dbReference type="ChEBI" id="CHEBI:58125"/>
        <dbReference type="EC" id="3.7.1.3"/>
    </reaction>
</comment>
<feature type="binding site" evidence="4">
    <location>
        <position position="220"/>
    </location>
    <ligand>
        <name>pyridoxal 5'-phosphate</name>
        <dbReference type="ChEBI" id="CHEBI:597326"/>
    </ligand>
</feature>
<dbReference type="HAMAP" id="MF_01970">
    <property type="entry name" value="Kynureninase"/>
    <property type="match status" value="1"/>
</dbReference>
<feature type="binding site" evidence="4">
    <location>
        <position position="217"/>
    </location>
    <ligand>
        <name>pyridoxal 5'-phosphate</name>
        <dbReference type="ChEBI" id="CHEBI:597326"/>
    </ligand>
</feature>
<evidence type="ECO:0000313" key="7">
    <source>
        <dbReference type="EMBL" id="MDT0556558.1"/>
    </source>
</evidence>
<dbReference type="InterPro" id="IPR015422">
    <property type="entry name" value="PyrdxlP-dep_Trfase_small"/>
</dbReference>
<comment type="caution">
    <text evidence="7">The sequence shown here is derived from an EMBL/GenBank/DDBJ whole genome shotgun (WGS) entry which is preliminary data.</text>
</comment>
<evidence type="ECO:0000256" key="5">
    <source>
        <dbReference type="NCBIfam" id="TIGR01814"/>
    </source>
</evidence>
<dbReference type="PIRSF" id="PIRSF038800">
    <property type="entry name" value="KYNU"/>
    <property type="match status" value="1"/>
</dbReference>
<dbReference type="Gene3D" id="3.40.640.10">
    <property type="entry name" value="Type I PLP-dependent aspartate aminotransferase-like (Major domain)"/>
    <property type="match status" value="1"/>
</dbReference>
<proteinExistence type="inferred from homology"/>
<dbReference type="Gene3D" id="3.90.1150.10">
    <property type="entry name" value="Aspartate Aminotransferase, domain 1"/>
    <property type="match status" value="1"/>
</dbReference>
<comment type="catalytic activity">
    <reaction evidence="4 6">
        <text>L-kynurenine + H2O = anthranilate + L-alanine + H(+)</text>
        <dbReference type="Rhea" id="RHEA:16813"/>
        <dbReference type="ChEBI" id="CHEBI:15377"/>
        <dbReference type="ChEBI" id="CHEBI:15378"/>
        <dbReference type="ChEBI" id="CHEBI:16567"/>
        <dbReference type="ChEBI" id="CHEBI:57959"/>
        <dbReference type="ChEBI" id="CHEBI:57972"/>
        <dbReference type="EC" id="3.7.1.3"/>
    </reaction>
</comment>
<evidence type="ECO:0000256" key="6">
    <source>
        <dbReference type="PIRNR" id="PIRNR038800"/>
    </source>
</evidence>
<evidence type="ECO:0000256" key="3">
    <source>
        <dbReference type="ARBA" id="ARBA00022898"/>
    </source>
</evidence>
<comment type="cofactor">
    <cofactor evidence="4 6">
        <name>pyridoxal 5'-phosphate</name>
        <dbReference type="ChEBI" id="CHEBI:597326"/>
    </cofactor>
</comment>
<dbReference type="SUPFAM" id="SSF53383">
    <property type="entry name" value="PLP-dependent transferases"/>
    <property type="match status" value="1"/>
</dbReference>
<feature type="binding site" evidence="4">
    <location>
        <position position="105"/>
    </location>
    <ligand>
        <name>pyridoxal 5'-phosphate</name>
        <dbReference type="ChEBI" id="CHEBI:597326"/>
    </ligand>
</feature>
<organism evidence="7 8">
    <name type="scientific">Patiriisocius hiemis</name>
    <dbReference type="NCBI Taxonomy" id="3075604"/>
    <lineage>
        <taxon>Bacteria</taxon>
        <taxon>Pseudomonadati</taxon>
        <taxon>Bacteroidota</taxon>
        <taxon>Flavobacteriia</taxon>
        <taxon>Flavobacteriales</taxon>
        <taxon>Flavobacteriaceae</taxon>
        <taxon>Patiriisocius</taxon>
    </lineage>
</organism>
<dbReference type="EMBL" id="JAVRHZ010000007">
    <property type="protein sequence ID" value="MDT0556558.1"/>
    <property type="molecule type" value="Genomic_DNA"/>
</dbReference>
<feature type="modified residue" description="N6-(pyridoxal phosphate)lysine" evidence="4">
    <location>
        <position position="243"/>
    </location>
</feature>
<sequence>MNTNKEYALQQDKEDSIKAFRNEFLFPKDTSGNNQIYLCGNSLGLQPKNTAVFIQQELDDWSKYGVEGHTEAQHPWMPYHEFLTEQMASIVGAKPSEVVIMNTLTTNLHLMMVSFYQPTATKYKIVVESDAFPSDKYAVESQLAFHGFDPKKGLILWKPREGEELCRFEDLEHIMETQGDEIALLMIGSTNYYSGQSFPLKKITQLGHKHNCMVGFDLAHGAGNIQPNLHETGADFAVWCTYKYLNSGPGSLGGCFVHERHANNSKLKRFAGWWGHNKETRFNMRHEFDALAGAEGWQLSNPPILSMAAIRASLDVFHRAGFDNLIAKSKKLTGYLEFLLKELNNPNINIITPSNPEERGCQLSIQVKNANKEVHTRLTKAGVISDWREPDVIRVAPAPLYNSFEDVFEFVERLKGVL</sequence>
<dbReference type="Proteomes" id="UP001254488">
    <property type="component" value="Unassembled WGS sequence"/>
</dbReference>
<comment type="pathway">
    <text evidence="4 6">Cofactor biosynthesis; NAD(+) biosynthesis; quinolinate from L-kynurenine: step 2/3.</text>
</comment>
<reference evidence="7 8" key="1">
    <citation type="submission" date="2023-09" db="EMBL/GenBank/DDBJ databases">
        <authorList>
            <person name="Rey-Velasco X."/>
        </authorList>
    </citation>
    <scope>NUCLEOTIDE SEQUENCE [LARGE SCALE GENOMIC DNA]</scope>
    <source>
        <strain evidence="7 8">W242</strain>
    </source>
</reference>
<evidence type="ECO:0000313" key="8">
    <source>
        <dbReference type="Proteomes" id="UP001254488"/>
    </source>
</evidence>
<feature type="binding site" evidence="4">
    <location>
        <begin position="132"/>
        <end position="135"/>
    </location>
    <ligand>
        <name>pyridoxal 5'-phosphate</name>
        <dbReference type="ChEBI" id="CHEBI:597326"/>
    </ligand>
</feature>
<dbReference type="NCBIfam" id="TIGR01814">
    <property type="entry name" value="kynureninase"/>
    <property type="match status" value="1"/>
</dbReference>
<feature type="binding site" evidence="4">
    <location>
        <position position="273"/>
    </location>
    <ligand>
        <name>pyridoxal 5'-phosphate</name>
        <dbReference type="ChEBI" id="CHEBI:597326"/>
    </ligand>
</feature>
<feature type="binding site" evidence="4">
    <location>
        <position position="301"/>
    </location>
    <ligand>
        <name>pyridoxal 5'-phosphate</name>
        <dbReference type="ChEBI" id="CHEBI:597326"/>
    </ligand>
</feature>
<keyword evidence="2 4" id="KW-0378">Hydrolase</keyword>
<dbReference type="InterPro" id="IPR010111">
    <property type="entry name" value="Kynureninase"/>
</dbReference>
<comment type="subunit">
    <text evidence="4 6">Homodimer.</text>
</comment>
<dbReference type="PANTHER" id="PTHR14084:SF0">
    <property type="entry name" value="KYNURENINASE"/>
    <property type="match status" value="1"/>
</dbReference>
<dbReference type="GO" id="GO:0030429">
    <property type="term" value="F:kynureninase activity"/>
    <property type="evidence" value="ECO:0007669"/>
    <property type="project" value="UniProtKB-EC"/>
</dbReference>
<dbReference type="InterPro" id="IPR015424">
    <property type="entry name" value="PyrdxlP-dep_Trfase"/>
</dbReference>
<feature type="binding site" evidence="4">
    <location>
        <position position="242"/>
    </location>
    <ligand>
        <name>pyridoxal 5'-phosphate</name>
        <dbReference type="ChEBI" id="CHEBI:597326"/>
    </ligand>
</feature>
<evidence type="ECO:0000256" key="1">
    <source>
        <dbReference type="ARBA" id="ARBA00022642"/>
    </source>
</evidence>
<dbReference type="PANTHER" id="PTHR14084">
    <property type="entry name" value="KYNURENINASE"/>
    <property type="match status" value="1"/>
</dbReference>
<comment type="pathway">
    <text evidence="4 6">Amino-acid degradation; L-kynurenine degradation; L-alanine and anthranilate from L-kynurenine: step 1/1.</text>
</comment>
<feature type="binding site" evidence="4">
    <location>
        <position position="104"/>
    </location>
    <ligand>
        <name>pyridoxal 5'-phosphate</name>
        <dbReference type="ChEBI" id="CHEBI:597326"/>
    </ligand>
</feature>
<name>A0ABU2YHK7_9FLAO</name>
<dbReference type="InterPro" id="IPR015421">
    <property type="entry name" value="PyrdxlP-dep_Trfase_major"/>
</dbReference>
<dbReference type="Pfam" id="PF22580">
    <property type="entry name" value="KYNU_C"/>
    <property type="match status" value="1"/>
</dbReference>
<evidence type="ECO:0000256" key="4">
    <source>
        <dbReference type="HAMAP-Rule" id="MF_01970"/>
    </source>
</evidence>
<gene>
    <name evidence="4 7" type="primary">kynU</name>
    <name evidence="7" type="ORF">RM538_11110</name>
</gene>